<evidence type="ECO:0000259" key="1">
    <source>
        <dbReference type="Pfam" id="PF17906"/>
    </source>
</evidence>
<dbReference type="InterPro" id="IPR041426">
    <property type="entry name" value="Mos1_HTH"/>
</dbReference>
<protein>
    <recommendedName>
        <fullName evidence="1">Mos1 transposase HTH domain-containing protein</fullName>
    </recommendedName>
</protein>
<evidence type="ECO:0000313" key="2">
    <source>
        <dbReference type="EMBL" id="KFM67667.1"/>
    </source>
</evidence>
<feature type="non-terminal residue" evidence="2">
    <location>
        <position position="111"/>
    </location>
</feature>
<feature type="domain" description="Mos1 transposase HTH" evidence="1">
    <location>
        <begin position="13"/>
        <end position="45"/>
    </location>
</feature>
<organism evidence="2 3">
    <name type="scientific">Stegodyphus mimosarum</name>
    <name type="common">African social velvet spider</name>
    <dbReference type="NCBI Taxonomy" id="407821"/>
    <lineage>
        <taxon>Eukaryota</taxon>
        <taxon>Metazoa</taxon>
        <taxon>Ecdysozoa</taxon>
        <taxon>Arthropoda</taxon>
        <taxon>Chelicerata</taxon>
        <taxon>Arachnida</taxon>
        <taxon>Araneae</taxon>
        <taxon>Araneomorphae</taxon>
        <taxon>Entelegynae</taxon>
        <taxon>Eresoidea</taxon>
        <taxon>Eresidae</taxon>
        <taxon>Stegodyphus</taxon>
    </lineage>
</organism>
<name>A0A087TRC8_STEMI</name>
<dbReference type="OrthoDB" id="8191996at2759"/>
<accession>A0A087TRC8</accession>
<dbReference type="EMBL" id="KK116394">
    <property type="protein sequence ID" value="KFM67667.1"/>
    <property type="molecule type" value="Genomic_DNA"/>
</dbReference>
<evidence type="ECO:0000313" key="3">
    <source>
        <dbReference type="Proteomes" id="UP000054359"/>
    </source>
</evidence>
<reference evidence="2 3" key="1">
    <citation type="submission" date="2013-11" db="EMBL/GenBank/DDBJ databases">
        <title>Genome sequencing of Stegodyphus mimosarum.</title>
        <authorList>
            <person name="Bechsgaard J."/>
        </authorList>
    </citation>
    <scope>NUCLEOTIDE SEQUENCE [LARGE SCALE GENOMIC DNA]</scope>
</reference>
<dbReference type="AlphaFoldDB" id="A0A087TRC8"/>
<dbReference type="Pfam" id="PF17906">
    <property type="entry name" value="HTH_48"/>
    <property type="match status" value="1"/>
</dbReference>
<keyword evidence="3" id="KW-1185">Reference proteome</keyword>
<gene>
    <name evidence="2" type="ORF">X975_22289</name>
</gene>
<proteinExistence type="predicted"/>
<sequence length="111" mass="12480">MFKIIKSPATCEVRSVIRFSLARNLPAADIHRQICEVYGATAMSEGKVIKGVRDFNVGCNNIHYESRFGPPPVITDDVVALVEVKILENRCFQINFLNCLSQCCTRLFLKS</sequence>
<dbReference type="Proteomes" id="UP000054359">
    <property type="component" value="Unassembled WGS sequence"/>
</dbReference>